<dbReference type="HOGENOM" id="CLU_552360_0_0_1"/>
<dbReference type="Pfam" id="PF00041">
    <property type="entry name" value="fn3"/>
    <property type="match status" value="1"/>
</dbReference>
<dbReference type="InterPro" id="IPR013783">
    <property type="entry name" value="Ig-like_fold"/>
</dbReference>
<dbReference type="OrthoDB" id="10028801at2759"/>
<protein>
    <recommendedName>
        <fullName evidence="9">Nephrin</fullName>
    </recommendedName>
</protein>
<dbReference type="GO" id="GO:0007411">
    <property type="term" value="P:axon guidance"/>
    <property type="evidence" value="ECO:0007669"/>
    <property type="project" value="TreeGrafter"/>
</dbReference>
<feature type="domain" description="Ig-like" evidence="4">
    <location>
        <begin position="125"/>
        <end position="212"/>
    </location>
</feature>
<dbReference type="PANTHER" id="PTHR10075:SF100">
    <property type="entry name" value="FASCICLIN-2"/>
    <property type="match status" value="1"/>
</dbReference>
<dbReference type="InterPro" id="IPR013098">
    <property type="entry name" value="Ig_I-set"/>
</dbReference>
<dbReference type="Pfam" id="PF07679">
    <property type="entry name" value="I-set"/>
    <property type="match status" value="1"/>
</dbReference>
<sequence length="494" mass="54498">MATNKLLEQAVSDAVTLDVLYKPFFSEDVPTTLDAPETSFGTINVTAIGNPSKIKYTWFRLNEKVKFGKLVRTKRDLAMTHFLQDGAILNATNVTRADAGHYIVQASNSEGETNLTVLVNVQYAPLITKAPKKLYVDAAATATVFCEIDANPLDVSMVQWSRTGYNMSRATPELSGQTAMLKIDAATKEDSGIFTCKVNNGIGDAVEDTAVLLVKHSPEIDLSPAYSKAAAEKFESAALWCKAEGAPDVNFKWYRGTSEVDTSQGKYETTFKQTGIVSFESSLIVHNTTKSDYDRYKCVALNEVGMDERLIQLDGTSRPDPPFELRFVNETHNSVTLTWTAGFDGGSTQRFQVRYKEVPQAEGEATDGKVETYKYEDVFPSSSTLFTIKELKLATSYEITVRGINRLGEGVFQPNVLIARTSAVAPATESSTPDDVPLIIILTVSILGMVLLGLNVLLILFFIRRRRKNKDRGLLSNPPNQSISFTCMIHRSEQ</sequence>
<dbReference type="FunCoup" id="R7VM35">
    <property type="interactions" value="60"/>
</dbReference>
<dbReference type="EMBL" id="AMQN01003861">
    <property type="status" value="NOT_ANNOTATED_CDS"/>
    <property type="molecule type" value="Genomic_DNA"/>
</dbReference>
<dbReference type="InterPro" id="IPR036116">
    <property type="entry name" value="FN3_sf"/>
</dbReference>
<keyword evidence="8" id="KW-1185">Reference proteome</keyword>
<evidence type="ECO:0000313" key="8">
    <source>
        <dbReference type="Proteomes" id="UP000014760"/>
    </source>
</evidence>
<dbReference type="SMART" id="SM00060">
    <property type="entry name" value="FN3"/>
    <property type="match status" value="1"/>
</dbReference>
<reference evidence="7" key="3">
    <citation type="submission" date="2015-06" db="UniProtKB">
        <authorList>
            <consortium name="EnsemblMetazoa"/>
        </authorList>
    </citation>
    <scope>IDENTIFICATION</scope>
</reference>
<dbReference type="PANTHER" id="PTHR10075">
    <property type="entry name" value="BASIGIN RELATED"/>
    <property type="match status" value="1"/>
</dbReference>
<gene>
    <name evidence="6" type="ORF">CAPTEDRAFT_184830</name>
</gene>
<dbReference type="GO" id="GO:0030424">
    <property type="term" value="C:axon"/>
    <property type="evidence" value="ECO:0007669"/>
    <property type="project" value="TreeGrafter"/>
</dbReference>
<dbReference type="SUPFAM" id="SSF48726">
    <property type="entry name" value="Immunoglobulin"/>
    <property type="match status" value="3"/>
</dbReference>
<dbReference type="InterPro" id="IPR003598">
    <property type="entry name" value="Ig_sub2"/>
</dbReference>
<evidence type="ECO:0000256" key="2">
    <source>
        <dbReference type="ARBA" id="ARBA00023319"/>
    </source>
</evidence>
<dbReference type="GO" id="GO:0005886">
    <property type="term" value="C:plasma membrane"/>
    <property type="evidence" value="ECO:0007669"/>
    <property type="project" value="TreeGrafter"/>
</dbReference>
<organism evidence="6">
    <name type="scientific">Capitella teleta</name>
    <name type="common">Polychaete worm</name>
    <dbReference type="NCBI Taxonomy" id="283909"/>
    <lineage>
        <taxon>Eukaryota</taxon>
        <taxon>Metazoa</taxon>
        <taxon>Spiralia</taxon>
        <taxon>Lophotrochozoa</taxon>
        <taxon>Annelida</taxon>
        <taxon>Polychaeta</taxon>
        <taxon>Sedentaria</taxon>
        <taxon>Scolecida</taxon>
        <taxon>Capitellidae</taxon>
        <taxon>Capitella</taxon>
    </lineage>
</organism>
<evidence type="ECO:0000313" key="6">
    <source>
        <dbReference type="EMBL" id="ELU18150.1"/>
    </source>
</evidence>
<keyword evidence="3" id="KW-0472">Membrane</keyword>
<evidence type="ECO:0000256" key="1">
    <source>
        <dbReference type="ARBA" id="ARBA00022737"/>
    </source>
</evidence>
<dbReference type="STRING" id="283909.R7VM35"/>
<accession>R7VM35</accession>
<evidence type="ECO:0000259" key="4">
    <source>
        <dbReference type="PROSITE" id="PS50835"/>
    </source>
</evidence>
<dbReference type="SMART" id="SM00409">
    <property type="entry name" value="IG"/>
    <property type="match status" value="3"/>
</dbReference>
<dbReference type="InterPro" id="IPR003599">
    <property type="entry name" value="Ig_sub"/>
</dbReference>
<evidence type="ECO:0008006" key="9">
    <source>
        <dbReference type="Google" id="ProtNLM"/>
    </source>
</evidence>
<dbReference type="PROSITE" id="PS50835">
    <property type="entry name" value="IG_LIKE"/>
    <property type="match status" value="2"/>
</dbReference>
<keyword evidence="2" id="KW-0393">Immunoglobulin domain</keyword>
<dbReference type="SUPFAM" id="SSF49265">
    <property type="entry name" value="Fibronectin type III"/>
    <property type="match status" value="1"/>
</dbReference>
<name>R7VM35_CAPTE</name>
<dbReference type="GO" id="GO:0098632">
    <property type="term" value="F:cell-cell adhesion mediator activity"/>
    <property type="evidence" value="ECO:0007669"/>
    <property type="project" value="TreeGrafter"/>
</dbReference>
<evidence type="ECO:0000313" key="7">
    <source>
        <dbReference type="EnsemblMetazoa" id="CapteP184830"/>
    </source>
</evidence>
<dbReference type="Pfam" id="PF13927">
    <property type="entry name" value="Ig_3"/>
    <property type="match status" value="1"/>
</dbReference>
<dbReference type="InterPro" id="IPR007110">
    <property type="entry name" value="Ig-like_dom"/>
</dbReference>
<dbReference type="GO" id="GO:0007156">
    <property type="term" value="P:homophilic cell adhesion via plasma membrane adhesion molecules"/>
    <property type="evidence" value="ECO:0007669"/>
    <property type="project" value="TreeGrafter"/>
</dbReference>
<dbReference type="PROSITE" id="PS50853">
    <property type="entry name" value="FN3"/>
    <property type="match status" value="1"/>
</dbReference>
<dbReference type="EMBL" id="KB292092">
    <property type="protein sequence ID" value="ELU18150.1"/>
    <property type="molecule type" value="Genomic_DNA"/>
</dbReference>
<feature type="transmembrane region" description="Helical" evidence="3">
    <location>
        <begin position="438"/>
        <end position="463"/>
    </location>
</feature>
<dbReference type="InterPro" id="IPR003961">
    <property type="entry name" value="FN3_dom"/>
</dbReference>
<feature type="domain" description="Ig-like" evidence="4">
    <location>
        <begin position="218"/>
        <end position="312"/>
    </location>
</feature>
<dbReference type="InterPro" id="IPR036179">
    <property type="entry name" value="Ig-like_dom_sf"/>
</dbReference>
<dbReference type="GO" id="GO:0070593">
    <property type="term" value="P:dendrite self-avoidance"/>
    <property type="evidence" value="ECO:0007669"/>
    <property type="project" value="TreeGrafter"/>
</dbReference>
<dbReference type="AlphaFoldDB" id="R7VM35"/>
<feature type="domain" description="Fibronectin type-III" evidence="5">
    <location>
        <begin position="321"/>
        <end position="424"/>
    </location>
</feature>
<dbReference type="Gene3D" id="2.60.40.10">
    <property type="entry name" value="Immunoglobulins"/>
    <property type="match status" value="4"/>
</dbReference>
<dbReference type="CDD" id="cd00096">
    <property type="entry name" value="Ig"/>
    <property type="match status" value="1"/>
</dbReference>
<dbReference type="EnsemblMetazoa" id="CapteT184830">
    <property type="protein sequence ID" value="CapteP184830"/>
    <property type="gene ID" value="CapteG184830"/>
</dbReference>
<keyword evidence="1" id="KW-0677">Repeat</keyword>
<keyword evidence="3" id="KW-1133">Transmembrane helix</keyword>
<reference evidence="6 8" key="2">
    <citation type="journal article" date="2013" name="Nature">
        <title>Insights into bilaterian evolution from three spiralian genomes.</title>
        <authorList>
            <person name="Simakov O."/>
            <person name="Marletaz F."/>
            <person name="Cho S.J."/>
            <person name="Edsinger-Gonzales E."/>
            <person name="Havlak P."/>
            <person name="Hellsten U."/>
            <person name="Kuo D.H."/>
            <person name="Larsson T."/>
            <person name="Lv J."/>
            <person name="Arendt D."/>
            <person name="Savage R."/>
            <person name="Osoegawa K."/>
            <person name="de Jong P."/>
            <person name="Grimwood J."/>
            <person name="Chapman J.A."/>
            <person name="Shapiro H."/>
            <person name="Aerts A."/>
            <person name="Otillar R.P."/>
            <person name="Terry A.Y."/>
            <person name="Boore J.L."/>
            <person name="Grigoriev I.V."/>
            <person name="Lindberg D.R."/>
            <person name="Seaver E.C."/>
            <person name="Weisblat D.A."/>
            <person name="Putnam N.H."/>
            <person name="Rokhsar D.S."/>
        </authorList>
    </citation>
    <scope>NUCLEOTIDE SEQUENCE</scope>
    <source>
        <strain evidence="6 8">I ESC-2004</strain>
    </source>
</reference>
<keyword evidence="3" id="KW-0812">Transmembrane</keyword>
<evidence type="ECO:0000259" key="5">
    <source>
        <dbReference type="PROSITE" id="PS50853"/>
    </source>
</evidence>
<proteinExistence type="predicted"/>
<dbReference type="SMART" id="SM00408">
    <property type="entry name" value="IGc2"/>
    <property type="match status" value="2"/>
</dbReference>
<dbReference type="OMA" id="PNITWHF"/>
<dbReference type="CDD" id="cd00063">
    <property type="entry name" value="FN3"/>
    <property type="match status" value="1"/>
</dbReference>
<dbReference type="Proteomes" id="UP000014760">
    <property type="component" value="Unassembled WGS sequence"/>
</dbReference>
<reference evidence="8" key="1">
    <citation type="submission" date="2012-12" db="EMBL/GenBank/DDBJ databases">
        <authorList>
            <person name="Hellsten U."/>
            <person name="Grimwood J."/>
            <person name="Chapman J.A."/>
            <person name="Shapiro H."/>
            <person name="Aerts A."/>
            <person name="Otillar R.P."/>
            <person name="Terry A.Y."/>
            <person name="Boore J.L."/>
            <person name="Simakov O."/>
            <person name="Marletaz F."/>
            <person name="Cho S.-J."/>
            <person name="Edsinger-Gonzales E."/>
            <person name="Havlak P."/>
            <person name="Kuo D.-H."/>
            <person name="Larsson T."/>
            <person name="Lv J."/>
            <person name="Arendt D."/>
            <person name="Savage R."/>
            <person name="Osoegawa K."/>
            <person name="de Jong P."/>
            <person name="Lindberg D.R."/>
            <person name="Seaver E.C."/>
            <person name="Weisblat D.A."/>
            <person name="Putnam N.H."/>
            <person name="Grigoriev I.V."/>
            <person name="Rokhsar D.S."/>
        </authorList>
    </citation>
    <scope>NUCLEOTIDE SEQUENCE</scope>
    <source>
        <strain evidence="8">I ESC-2004</strain>
    </source>
</reference>
<evidence type="ECO:0000256" key="3">
    <source>
        <dbReference type="SAM" id="Phobius"/>
    </source>
</evidence>